<evidence type="ECO:0000256" key="1">
    <source>
        <dbReference type="SAM" id="MobiDB-lite"/>
    </source>
</evidence>
<feature type="non-terminal residue" evidence="2">
    <location>
        <position position="248"/>
    </location>
</feature>
<feature type="region of interest" description="Disordered" evidence="1">
    <location>
        <begin position="161"/>
        <end position="214"/>
    </location>
</feature>
<evidence type="ECO:0000313" key="3">
    <source>
        <dbReference type="Proteomes" id="UP001233999"/>
    </source>
</evidence>
<feature type="compositionally biased region" description="Basic and acidic residues" evidence="1">
    <location>
        <begin position="196"/>
        <end position="214"/>
    </location>
</feature>
<name>A0AAD8A9K7_DIPPU</name>
<reference evidence="2" key="1">
    <citation type="journal article" date="2023" name="IScience">
        <title>Live-bearing cockroach genome reveals convergent evolutionary mechanisms linked to viviparity in insects and beyond.</title>
        <authorList>
            <person name="Fouks B."/>
            <person name="Harrison M.C."/>
            <person name="Mikhailova A.A."/>
            <person name="Marchal E."/>
            <person name="English S."/>
            <person name="Carruthers M."/>
            <person name="Jennings E.C."/>
            <person name="Chiamaka E.L."/>
            <person name="Frigard R.A."/>
            <person name="Pippel M."/>
            <person name="Attardo G.M."/>
            <person name="Benoit J.B."/>
            <person name="Bornberg-Bauer E."/>
            <person name="Tobe S.S."/>
        </authorList>
    </citation>
    <scope>NUCLEOTIDE SEQUENCE</scope>
    <source>
        <strain evidence="2">Stay&amp;Tobe</strain>
    </source>
</reference>
<comment type="caution">
    <text evidence="2">The sequence shown here is derived from an EMBL/GenBank/DDBJ whole genome shotgun (WGS) entry which is preliminary data.</text>
</comment>
<dbReference type="Proteomes" id="UP001233999">
    <property type="component" value="Unassembled WGS sequence"/>
</dbReference>
<reference evidence="2" key="2">
    <citation type="submission" date="2023-05" db="EMBL/GenBank/DDBJ databases">
        <authorList>
            <person name="Fouks B."/>
        </authorList>
    </citation>
    <scope>NUCLEOTIDE SEQUENCE</scope>
    <source>
        <strain evidence="2">Stay&amp;Tobe</strain>
        <tissue evidence="2">Testes</tissue>
    </source>
</reference>
<gene>
    <name evidence="2" type="ORF">L9F63_027402</name>
</gene>
<dbReference type="AlphaFoldDB" id="A0AAD8A9K7"/>
<organism evidence="2 3">
    <name type="scientific">Diploptera punctata</name>
    <name type="common">Pacific beetle cockroach</name>
    <dbReference type="NCBI Taxonomy" id="6984"/>
    <lineage>
        <taxon>Eukaryota</taxon>
        <taxon>Metazoa</taxon>
        <taxon>Ecdysozoa</taxon>
        <taxon>Arthropoda</taxon>
        <taxon>Hexapoda</taxon>
        <taxon>Insecta</taxon>
        <taxon>Pterygota</taxon>
        <taxon>Neoptera</taxon>
        <taxon>Polyneoptera</taxon>
        <taxon>Dictyoptera</taxon>
        <taxon>Blattodea</taxon>
        <taxon>Blaberoidea</taxon>
        <taxon>Blaberidae</taxon>
        <taxon>Diplopterinae</taxon>
        <taxon>Diploptera</taxon>
    </lineage>
</organism>
<evidence type="ECO:0000313" key="2">
    <source>
        <dbReference type="EMBL" id="KAJ9594616.1"/>
    </source>
</evidence>
<accession>A0AAD8A9K7</accession>
<sequence length="248" mass="27515">MYPTACKTRLTTVPLSSKYTKEEFKEFIDAENLMPLPTSDFRNPVCLEMKTLKSGYGPLTSAMTTVGGGYMPMSIDLSNTNKMNNNNGDLGSVDSSDTYASCNTHPFLSQGDLTSDIADPTCAIVDLVMDSNLYVNPLDNQRTLRSLGASPMEEETFKGFGGVASERGSRGGSLNDTPLPKHRKTRFQQGVKPRTRFGEPEEKKREEIPKRAWRRREDMKRSGFMPGRSLASATRLINQHLFGIQTLG</sequence>
<dbReference type="EMBL" id="JASPKZ010002839">
    <property type="protein sequence ID" value="KAJ9594616.1"/>
    <property type="molecule type" value="Genomic_DNA"/>
</dbReference>
<keyword evidence="3" id="KW-1185">Reference proteome</keyword>
<proteinExistence type="predicted"/>
<protein>
    <submittedName>
        <fullName evidence="2">Uncharacterized protein</fullName>
    </submittedName>
</protein>